<evidence type="ECO:0000313" key="4">
    <source>
        <dbReference type="WBParaSite" id="PTRK_0000260000.1"/>
    </source>
</evidence>
<keyword evidence="1" id="KW-0472">Membrane</keyword>
<organism evidence="3 4">
    <name type="scientific">Parastrongyloides trichosuri</name>
    <name type="common">Possum-specific nematode worm</name>
    <dbReference type="NCBI Taxonomy" id="131310"/>
    <lineage>
        <taxon>Eukaryota</taxon>
        <taxon>Metazoa</taxon>
        <taxon>Ecdysozoa</taxon>
        <taxon>Nematoda</taxon>
        <taxon>Chromadorea</taxon>
        <taxon>Rhabditida</taxon>
        <taxon>Tylenchina</taxon>
        <taxon>Panagrolaimomorpha</taxon>
        <taxon>Strongyloidoidea</taxon>
        <taxon>Strongyloididae</taxon>
        <taxon>Parastrongyloides</taxon>
    </lineage>
</organism>
<proteinExistence type="predicted"/>
<dbReference type="WBParaSite" id="PTRK_0000260000.1">
    <property type="protein sequence ID" value="PTRK_0000260000.1"/>
    <property type="gene ID" value="PTRK_0000260000"/>
</dbReference>
<keyword evidence="1" id="KW-0812">Transmembrane</keyword>
<keyword evidence="3" id="KW-1185">Reference proteome</keyword>
<name>A0A0N4Z657_PARTI</name>
<keyword evidence="2" id="KW-0732">Signal</keyword>
<dbReference type="Proteomes" id="UP000038045">
    <property type="component" value="Unplaced"/>
</dbReference>
<evidence type="ECO:0000256" key="1">
    <source>
        <dbReference type="SAM" id="Phobius"/>
    </source>
</evidence>
<accession>A0A0N4Z657</accession>
<feature type="chain" id="PRO_5005891342" evidence="2">
    <location>
        <begin position="18"/>
        <end position="707"/>
    </location>
</feature>
<keyword evidence="1" id="KW-1133">Transmembrane helix</keyword>
<evidence type="ECO:0000256" key="2">
    <source>
        <dbReference type="SAM" id="SignalP"/>
    </source>
</evidence>
<dbReference type="AlphaFoldDB" id="A0A0N4Z657"/>
<sequence>MQFLIFFSLYIITGCNKFVWDANQKDSTNIERELATLHKDEYLNIVGIVNNSSDRLSALLNLTENVTLSNVKILSLDISNLKPSLNGFRIRDRHNRYDNNQFFANKHGNEKYITKSGRSSCQLYHCEVGLYILHKNANENDILSDKIKEISDAFYIKLITLDMKFTFHNFTINGNKFPLVVCPYDKWVISRSGLAFEPYDRNGFFYPEFHGMHIILPAYPRDNHAEYFTCGDMVYADSTRLKIVYEFKKNNSNFMRIEDINLMHGDLICGAEHKPTDYLHFSYDEYNKSMKYINISALHNEFLYYGDIVYLYSIDDEELIKMKNGSEVFNFSFPKKEVEPLCAKKLIQLPATINLYIDDKLEKFSSPLRSSAVDIKIIRITTEMLNKDYKFDCKIDLKKIKDKKFISKYYDKVVKGIFVKYDKDGNKKFINKISFTENDFTTYGKYKCIPEIIRNQGTKDIIDLVKNITIIIVPKLDSKKEIWGNQYKVSIFCPKKLHRFANLEDFVIKPCKGNLCDLKKNKEFFDTNGDNVIFKHDKFFEKGFKIYNVTIKCSYKTIDGIKFDTRRDISVLEKVYESQNDKKKDKMDIKSILLCFAIVMFGLLFLAVTINGILFYFVRRKKKDKLDSLYPSISDSDSPLKGKPFKKVQLKTELEKPKKTESLILMDGKNIAPKNTAGKKLVESLFPDPSLMNSVSGTVVSTSVSVT</sequence>
<feature type="signal peptide" evidence="2">
    <location>
        <begin position="1"/>
        <end position="17"/>
    </location>
</feature>
<protein>
    <submittedName>
        <fullName evidence="4">6-cysteine protein</fullName>
    </submittedName>
</protein>
<evidence type="ECO:0000313" key="3">
    <source>
        <dbReference type="Proteomes" id="UP000038045"/>
    </source>
</evidence>
<reference evidence="4" key="1">
    <citation type="submission" date="2017-02" db="UniProtKB">
        <authorList>
            <consortium name="WormBaseParasite"/>
        </authorList>
    </citation>
    <scope>IDENTIFICATION</scope>
</reference>
<feature type="transmembrane region" description="Helical" evidence="1">
    <location>
        <begin position="591"/>
        <end position="618"/>
    </location>
</feature>